<dbReference type="AlphaFoldDB" id="A0A085MQF1"/>
<feature type="region of interest" description="Disordered" evidence="1">
    <location>
        <begin position="115"/>
        <end position="144"/>
    </location>
</feature>
<keyword evidence="4" id="KW-1185">Reference proteome</keyword>
<sequence length="165" mass="18068">CRKASCNVAIRLDTLAAPFTSQPLRVVARRQERRSCRSANRSCLAERMSSFPVKRITSASDLRRKVSPTTEQRGEPLGRLSQRRSDDSLVRSLASIFEPGDLSPLSAKPSDKPTFFVSDGEISNDPVTKRSTPTCRSDELPSRHASETSMPCSIIVGIGVAYTAN</sequence>
<evidence type="ECO:0000313" key="4">
    <source>
        <dbReference type="Proteomes" id="UP000030764"/>
    </source>
</evidence>
<feature type="non-terminal residue" evidence="3">
    <location>
        <position position="1"/>
    </location>
</feature>
<name>A0A085MQF1_9BILA</name>
<organism evidence="3">
    <name type="scientific">Trichuris suis</name>
    <name type="common">pig whipworm</name>
    <dbReference type="NCBI Taxonomy" id="68888"/>
    <lineage>
        <taxon>Eukaryota</taxon>
        <taxon>Metazoa</taxon>
        <taxon>Ecdysozoa</taxon>
        <taxon>Nematoda</taxon>
        <taxon>Enoplea</taxon>
        <taxon>Dorylaimia</taxon>
        <taxon>Trichinellida</taxon>
        <taxon>Trichuridae</taxon>
        <taxon>Trichuris</taxon>
    </lineage>
</organism>
<feature type="compositionally biased region" description="Polar residues" evidence="1">
    <location>
        <begin position="125"/>
        <end position="135"/>
    </location>
</feature>
<evidence type="ECO:0000256" key="1">
    <source>
        <dbReference type="SAM" id="MobiDB-lite"/>
    </source>
</evidence>
<gene>
    <name evidence="2" type="ORF">M513_14020</name>
    <name evidence="3" type="ORF">M514_14020</name>
</gene>
<evidence type="ECO:0000313" key="2">
    <source>
        <dbReference type="EMBL" id="KFD45103.1"/>
    </source>
</evidence>
<accession>A0A085MQF1</accession>
<dbReference type="Proteomes" id="UP000030758">
    <property type="component" value="Unassembled WGS sequence"/>
</dbReference>
<feature type="region of interest" description="Disordered" evidence="1">
    <location>
        <begin position="60"/>
        <end position="86"/>
    </location>
</feature>
<reference evidence="3 4" key="1">
    <citation type="journal article" date="2014" name="Nat. Genet.">
        <title>Genome and transcriptome of the porcine whipworm Trichuris suis.</title>
        <authorList>
            <person name="Jex A.R."/>
            <person name="Nejsum P."/>
            <person name="Schwarz E.M."/>
            <person name="Hu L."/>
            <person name="Young N.D."/>
            <person name="Hall R.S."/>
            <person name="Korhonen P.K."/>
            <person name="Liao S."/>
            <person name="Thamsborg S."/>
            <person name="Xia J."/>
            <person name="Xu P."/>
            <person name="Wang S."/>
            <person name="Scheerlinck J.P."/>
            <person name="Hofmann A."/>
            <person name="Sternberg P.W."/>
            <person name="Wang J."/>
            <person name="Gasser R.B."/>
        </authorList>
    </citation>
    <scope>NUCLEOTIDE SEQUENCE [LARGE SCALE GENOMIC DNA]</scope>
    <source>
        <strain evidence="3">DCEP-RM93F</strain>
        <strain evidence="2">DCEP-RM93M</strain>
    </source>
</reference>
<proteinExistence type="predicted"/>
<dbReference type="EMBL" id="KL367945">
    <property type="protein sequence ID" value="KFD59447.1"/>
    <property type="molecule type" value="Genomic_DNA"/>
</dbReference>
<protein>
    <submittedName>
        <fullName evidence="3">Uncharacterized protein</fullName>
    </submittedName>
</protein>
<dbReference type="Proteomes" id="UP000030764">
    <property type="component" value="Unassembled WGS sequence"/>
</dbReference>
<dbReference type="EMBL" id="KL363776">
    <property type="protein sequence ID" value="KFD45103.1"/>
    <property type="molecule type" value="Genomic_DNA"/>
</dbReference>
<evidence type="ECO:0000313" key="3">
    <source>
        <dbReference type="EMBL" id="KFD59447.1"/>
    </source>
</evidence>